<dbReference type="Proteomes" id="UP001165289">
    <property type="component" value="Unassembled WGS sequence"/>
</dbReference>
<evidence type="ECO:0008006" key="4">
    <source>
        <dbReference type="Google" id="ProtNLM"/>
    </source>
</evidence>
<sequence length="215" mass="24464">MEDQPKRVISKTKNKNPTETQKKLKSFINDAGLPAVLARMTAYGGLSFKIYITSQDLRKFLTALGHSVPKFITSIRELVMQYGQQIRQKNTRKLANLKSEGNKFGLTLHEWTSLGNRRYRYLNINVYGRGYLINLGLVRLKGIFTAEISSDAISNKLSEFGLDYRPDIVGIATNGCAMMKKLVRIIPPFQQLCYAHGLQLVLQDIFYRSKPKSKN</sequence>
<dbReference type="InterPro" id="IPR012337">
    <property type="entry name" value="RNaseH-like_sf"/>
</dbReference>
<comment type="caution">
    <text evidence="2">The sequence shown here is derived from an EMBL/GenBank/DDBJ whole genome shotgun (WGS) entry which is preliminary data.</text>
</comment>
<evidence type="ECO:0000256" key="1">
    <source>
        <dbReference type="SAM" id="MobiDB-lite"/>
    </source>
</evidence>
<proteinExistence type="predicted"/>
<keyword evidence="3" id="KW-1185">Reference proteome</keyword>
<dbReference type="EMBL" id="JAKMXF010000328">
    <property type="protein sequence ID" value="KAI6648647.1"/>
    <property type="molecule type" value="Genomic_DNA"/>
</dbReference>
<evidence type="ECO:0000313" key="2">
    <source>
        <dbReference type="EMBL" id="KAI6648647.1"/>
    </source>
</evidence>
<protein>
    <recommendedName>
        <fullName evidence="4">DUF659 domain-containing protein</fullName>
    </recommendedName>
</protein>
<organism evidence="2 3">
    <name type="scientific">Oopsacas minuta</name>
    <dbReference type="NCBI Taxonomy" id="111878"/>
    <lineage>
        <taxon>Eukaryota</taxon>
        <taxon>Metazoa</taxon>
        <taxon>Porifera</taxon>
        <taxon>Hexactinellida</taxon>
        <taxon>Hexasterophora</taxon>
        <taxon>Lyssacinosida</taxon>
        <taxon>Leucopsacidae</taxon>
        <taxon>Oopsacas</taxon>
    </lineage>
</organism>
<accession>A0AAV7JI94</accession>
<gene>
    <name evidence="2" type="ORF">LOD99_8004</name>
</gene>
<feature type="region of interest" description="Disordered" evidence="1">
    <location>
        <begin position="1"/>
        <end position="21"/>
    </location>
</feature>
<evidence type="ECO:0000313" key="3">
    <source>
        <dbReference type="Proteomes" id="UP001165289"/>
    </source>
</evidence>
<dbReference type="AlphaFoldDB" id="A0AAV7JI94"/>
<reference evidence="2 3" key="1">
    <citation type="journal article" date="2023" name="BMC Biol.">
        <title>The compact genome of the sponge Oopsacas minuta (Hexactinellida) is lacking key metazoan core genes.</title>
        <authorList>
            <person name="Santini S."/>
            <person name="Schenkelaars Q."/>
            <person name="Jourda C."/>
            <person name="Duchesne M."/>
            <person name="Belahbib H."/>
            <person name="Rocher C."/>
            <person name="Selva M."/>
            <person name="Riesgo A."/>
            <person name="Vervoort M."/>
            <person name="Leys S.P."/>
            <person name="Kodjabachian L."/>
            <person name="Le Bivic A."/>
            <person name="Borchiellini C."/>
            <person name="Claverie J.M."/>
            <person name="Renard E."/>
        </authorList>
    </citation>
    <scope>NUCLEOTIDE SEQUENCE [LARGE SCALE GENOMIC DNA]</scope>
    <source>
        <strain evidence="2">SPO-2</strain>
    </source>
</reference>
<name>A0AAV7JI94_9METZ</name>
<dbReference type="SUPFAM" id="SSF53098">
    <property type="entry name" value="Ribonuclease H-like"/>
    <property type="match status" value="1"/>
</dbReference>